<dbReference type="PANTHER" id="PTHR36302">
    <property type="entry name" value="BLR7088 PROTEIN"/>
    <property type="match status" value="1"/>
</dbReference>
<dbReference type="RefSeq" id="WP_309850992.1">
    <property type="nucleotide sequence ID" value="NZ_BAAAIU010000003.1"/>
</dbReference>
<evidence type="ECO:0000256" key="2">
    <source>
        <dbReference type="SAM" id="SignalP"/>
    </source>
</evidence>
<dbReference type="PANTHER" id="PTHR36302:SF1">
    <property type="entry name" value="COPPER CHAPERONE PCU(A)C"/>
    <property type="match status" value="1"/>
</dbReference>
<protein>
    <submittedName>
        <fullName evidence="3">Copper(I)-binding protein</fullName>
    </submittedName>
</protein>
<keyword evidence="4" id="KW-1185">Reference proteome</keyword>
<dbReference type="PROSITE" id="PS51257">
    <property type="entry name" value="PROKAR_LIPOPROTEIN"/>
    <property type="match status" value="1"/>
</dbReference>
<dbReference type="InterPro" id="IPR058248">
    <property type="entry name" value="Lxx211020-like"/>
</dbReference>
<organism evidence="3 4">
    <name type="scientific">Falsarthrobacter nasiphocae</name>
    <dbReference type="NCBI Taxonomy" id="189863"/>
    <lineage>
        <taxon>Bacteria</taxon>
        <taxon>Bacillati</taxon>
        <taxon>Actinomycetota</taxon>
        <taxon>Actinomycetes</taxon>
        <taxon>Micrococcales</taxon>
        <taxon>Micrococcaceae</taxon>
        <taxon>Falsarthrobacter</taxon>
    </lineage>
</organism>
<comment type="caution">
    <text evidence="3">The sequence shown here is derived from an EMBL/GenBank/DDBJ whole genome shotgun (WGS) entry which is preliminary data.</text>
</comment>
<dbReference type="SUPFAM" id="SSF110087">
    <property type="entry name" value="DR1885-like metal-binding protein"/>
    <property type="match status" value="1"/>
</dbReference>
<keyword evidence="2" id="KW-0732">Signal</keyword>
<proteinExistence type="predicted"/>
<name>A0AAE3YGB5_9MICC</name>
<dbReference type="AlphaFoldDB" id="A0AAE3YGB5"/>
<evidence type="ECO:0000313" key="4">
    <source>
        <dbReference type="Proteomes" id="UP001247307"/>
    </source>
</evidence>
<feature type="signal peptide" evidence="2">
    <location>
        <begin position="1"/>
        <end position="26"/>
    </location>
</feature>
<feature type="region of interest" description="Disordered" evidence="1">
    <location>
        <begin position="30"/>
        <end position="72"/>
    </location>
</feature>
<dbReference type="InterPro" id="IPR007410">
    <property type="entry name" value="LpqE-like"/>
</dbReference>
<dbReference type="Proteomes" id="UP001247307">
    <property type="component" value="Unassembled WGS sequence"/>
</dbReference>
<evidence type="ECO:0000313" key="3">
    <source>
        <dbReference type="EMBL" id="MDR6892262.1"/>
    </source>
</evidence>
<accession>A0AAE3YGB5</accession>
<dbReference type="Pfam" id="PF04314">
    <property type="entry name" value="PCuAC"/>
    <property type="match status" value="1"/>
</dbReference>
<feature type="chain" id="PRO_5042172593" evidence="2">
    <location>
        <begin position="27"/>
        <end position="195"/>
    </location>
</feature>
<sequence length="195" mass="19311">MKNLSTKSTKPILTLAAAGALALSLAACSNGGGTAQPSASASASAAPSASASAASPAASPSASVNESKPHHHAPIESVSATFAPAEKGGKTYVLGTLKNTGTTAITIKSASSKYAGTVELHKTAADGTMSVDTEGWTIEPGKTLELKDDGFHIAVKDLKAGMKKGDSLEITLTTTDGPAHLDLVAGEAAAGGHHH</sequence>
<reference evidence="3" key="1">
    <citation type="submission" date="2023-07" db="EMBL/GenBank/DDBJ databases">
        <title>Sequencing the genomes of 1000 actinobacteria strains.</title>
        <authorList>
            <person name="Klenk H.-P."/>
        </authorList>
    </citation>
    <scope>NUCLEOTIDE SEQUENCE</scope>
    <source>
        <strain evidence="3">DSM 13988</strain>
    </source>
</reference>
<dbReference type="EMBL" id="JAVDUI010000001">
    <property type="protein sequence ID" value="MDR6892262.1"/>
    <property type="molecule type" value="Genomic_DNA"/>
</dbReference>
<dbReference type="Gene3D" id="2.60.40.1890">
    <property type="entry name" value="PCu(A)C copper chaperone"/>
    <property type="match status" value="1"/>
</dbReference>
<evidence type="ECO:0000256" key="1">
    <source>
        <dbReference type="SAM" id="MobiDB-lite"/>
    </source>
</evidence>
<feature type="compositionally biased region" description="Low complexity" evidence="1">
    <location>
        <begin position="37"/>
        <end position="63"/>
    </location>
</feature>
<gene>
    <name evidence="3" type="ORF">J2S35_001202</name>
</gene>
<dbReference type="InterPro" id="IPR036182">
    <property type="entry name" value="PCuAC_sf"/>
</dbReference>